<evidence type="ECO:0000313" key="13">
    <source>
        <dbReference type="Proteomes" id="UP000018951"/>
    </source>
</evidence>
<dbReference type="InterPro" id="IPR038371">
    <property type="entry name" value="Cu_polyphenol_OxRdtase_sf"/>
</dbReference>
<dbReference type="Pfam" id="PF01713">
    <property type="entry name" value="Smr"/>
    <property type="match status" value="1"/>
</dbReference>
<evidence type="ECO:0000256" key="8">
    <source>
        <dbReference type="ARBA" id="ARBA00048968"/>
    </source>
</evidence>
<reference evidence="12 13" key="1">
    <citation type="journal article" date="2013" name="PLoS ONE">
        <title>Bacterial endosymbiosis in a chordate host: long-term co-evolution and conservation of secondary metabolism.</title>
        <authorList>
            <person name="Kwan J.C."/>
            <person name="Schmidt E.W."/>
        </authorList>
    </citation>
    <scope>NUCLEOTIDE SEQUENCE [LARGE SCALE GENOMIC DNA]</scope>
    <source>
        <strain evidence="13">L6</strain>
    </source>
</reference>
<evidence type="ECO:0000256" key="1">
    <source>
        <dbReference type="ARBA" id="ARBA00000553"/>
    </source>
</evidence>
<name>W2UZ44_9RICK</name>
<dbReference type="InterPro" id="IPR036063">
    <property type="entry name" value="Smr_dom_sf"/>
</dbReference>
<dbReference type="SMART" id="SM00463">
    <property type="entry name" value="SMR"/>
    <property type="match status" value="1"/>
</dbReference>
<dbReference type="CDD" id="cd16833">
    <property type="entry name" value="YfiH"/>
    <property type="match status" value="1"/>
</dbReference>
<comment type="similarity">
    <text evidence="2 10">Belongs to the purine nucleoside phosphorylase YfiH/LACC1 family.</text>
</comment>
<evidence type="ECO:0000256" key="7">
    <source>
        <dbReference type="ARBA" id="ARBA00047989"/>
    </source>
</evidence>
<dbReference type="GO" id="GO:0017061">
    <property type="term" value="F:S-methyl-5-thioadenosine phosphorylase activity"/>
    <property type="evidence" value="ECO:0007669"/>
    <property type="project" value="UniProtKB-EC"/>
</dbReference>
<evidence type="ECO:0000259" key="11">
    <source>
        <dbReference type="PROSITE" id="PS50828"/>
    </source>
</evidence>
<comment type="catalytic activity">
    <reaction evidence="1">
        <text>inosine + phosphate = alpha-D-ribose 1-phosphate + hypoxanthine</text>
        <dbReference type="Rhea" id="RHEA:27646"/>
        <dbReference type="ChEBI" id="CHEBI:17368"/>
        <dbReference type="ChEBI" id="CHEBI:17596"/>
        <dbReference type="ChEBI" id="CHEBI:43474"/>
        <dbReference type="ChEBI" id="CHEBI:57720"/>
        <dbReference type="EC" id="2.4.2.1"/>
    </reaction>
    <physiologicalReaction direction="left-to-right" evidence="1">
        <dbReference type="Rhea" id="RHEA:27647"/>
    </physiologicalReaction>
</comment>
<keyword evidence="6" id="KW-0862">Zinc</keyword>
<accession>W2UZ44</accession>
<dbReference type="InterPro" id="IPR011324">
    <property type="entry name" value="Cytotoxic_necrot_fac-like_cat"/>
</dbReference>
<gene>
    <name evidence="12" type="ORF">P857_326</name>
</gene>
<dbReference type="NCBIfam" id="TIGR00726">
    <property type="entry name" value="peptidoglycan editing factor PgeF"/>
    <property type="match status" value="1"/>
</dbReference>
<evidence type="ECO:0000313" key="12">
    <source>
        <dbReference type="EMBL" id="ETO91411.1"/>
    </source>
</evidence>
<dbReference type="PANTHER" id="PTHR30616:SF2">
    <property type="entry name" value="PURINE NUCLEOSIDE PHOSPHORYLASE LACC1"/>
    <property type="match status" value="1"/>
</dbReference>
<proteinExistence type="inferred from homology"/>
<protein>
    <recommendedName>
        <fullName evidence="10">Purine nucleoside phosphorylase</fullName>
    </recommendedName>
</protein>
<dbReference type="EMBL" id="AXCJ01000005">
    <property type="protein sequence ID" value="ETO91411.1"/>
    <property type="molecule type" value="Genomic_DNA"/>
</dbReference>
<evidence type="ECO:0000256" key="3">
    <source>
        <dbReference type="ARBA" id="ARBA00022679"/>
    </source>
</evidence>
<dbReference type="Gene3D" id="3.30.1370.110">
    <property type="match status" value="1"/>
</dbReference>
<evidence type="ECO:0000256" key="2">
    <source>
        <dbReference type="ARBA" id="ARBA00007353"/>
    </source>
</evidence>
<keyword evidence="13" id="KW-1185">Reference proteome</keyword>
<keyword evidence="3" id="KW-0808">Transferase</keyword>
<dbReference type="GO" id="GO:0005507">
    <property type="term" value="F:copper ion binding"/>
    <property type="evidence" value="ECO:0007669"/>
    <property type="project" value="TreeGrafter"/>
</dbReference>
<dbReference type="AlphaFoldDB" id="W2UZ44"/>
<comment type="catalytic activity">
    <reaction evidence="7">
        <text>adenosine + H2O + H(+) = inosine + NH4(+)</text>
        <dbReference type="Rhea" id="RHEA:24408"/>
        <dbReference type="ChEBI" id="CHEBI:15377"/>
        <dbReference type="ChEBI" id="CHEBI:15378"/>
        <dbReference type="ChEBI" id="CHEBI:16335"/>
        <dbReference type="ChEBI" id="CHEBI:17596"/>
        <dbReference type="ChEBI" id="CHEBI:28938"/>
        <dbReference type="EC" id="3.5.4.4"/>
    </reaction>
    <physiologicalReaction direction="left-to-right" evidence="7">
        <dbReference type="Rhea" id="RHEA:24409"/>
    </physiologicalReaction>
</comment>
<dbReference type="InterPro" id="IPR003730">
    <property type="entry name" value="Cu_polyphenol_OxRdtase"/>
</dbReference>
<evidence type="ECO:0000256" key="6">
    <source>
        <dbReference type="ARBA" id="ARBA00022833"/>
    </source>
</evidence>
<comment type="catalytic activity">
    <reaction evidence="8">
        <text>adenosine + phosphate = alpha-D-ribose 1-phosphate + adenine</text>
        <dbReference type="Rhea" id="RHEA:27642"/>
        <dbReference type="ChEBI" id="CHEBI:16335"/>
        <dbReference type="ChEBI" id="CHEBI:16708"/>
        <dbReference type="ChEBI" id="CHEBI:43474"/>
        <dbReference type="ChEBI" id="CHEBI:57720"/>
        <dbReference type="EC" id="2.4.2.1"/>
    </reaction>
    <physiologicalReaction direction="left-to-right" evidence="8">
        <dbReference type="Rhea" id="RHEA:27643"/>
    </physiologicalReaction>
</comment>
<dbReference type="SUPFAM" id="SSF64438">
    <property type="entry name" value="CNF1/YfiH-like putative cysteine hydrolases"/>
    <property type="match status" value="1"/>
</dbReference>
<evidence type="ECO:0000256" key="10">
    <source>
        <dbReference type="RuleBase" id="RU361274"/>
    </source>
</evidence>
<evidence type="ECO:0000256" key="5">
    <source>
        <dbReference type="ARBA" id="ARBA00022801"/>
    </source>
</evidence>
<evidence type="ECO:0000256" key="9">
    <source>
        <dbReference type="ARBA" id="ARBA00049893"/>
    </source>
</evidence>
<feature type="domain" description="Smr" evidence="11">
    <location>
        <begin position="317"/>
        <end position="401"/>
    </location>
</feature>
<dbReference type="InterPro" id="IPR002625">
    <property type="entry name" value="Smr_dom"/>
</dbReference>
<dbReference type="Proteomes" id="UP000018951">
    <property type="component" value="Unassembled WGS sequence"/>
</dbReference>
<dbReference type="STRING" id="1401685.P857_326"/>
<dbReference type="Gene3D" id="3.60.140.10">
    <property type="entry name" value="CNF1/YfiH-like putative cysteine hydrolases"/>
    <property type="match status" value="1"/>
</dbReference>
<dbReference type="SUPFAM" id="SSF160443">
    <property type="entry name" value="SMR domain-like"/>
    <property type="match status" value="1"/>
</dbReference>
<dbReference type="PROSITE" id="PS50828">
    <property type="entry name" value="SMR"/>
    <property type="match status" value="1"/>
</dbReference>
<keyword evidence="5" id="KW-0378">Hydrolase</keyword>
<sequence>MLCSKHISYQYVVCDSDIMEYKDFAEDIKDMARHIILGNIVRDKKTISEIVSYYLHTDKVCTLQQRHTNKVFILNSASECDHEIHADAIVTNILSIPIVVYTADCVPIFFADVQKGVIAICHAGWRGTLNGIIENTVDTMKHLGSNIHDIKVLIGPSIQQHSYEVQKDFYDTFLNESKYNNKFFKTKDNAMFFDLVGYAIHRLRSLSIQCIYDCKINTYSNFNFASFRKNKHLDLINLGIMMLVNKSQNIWANLVSSEKITRLPKYDKLEGANFRLNDASTIESTPPNNENSSQYNSPDSKMFFSLDKRIYTIDRTLDLHGHSIKDAYTTLKEFLHSAYLNREKCVLVITGKGNNAQDKHHTIREKFPHWLEYQEILQYVKNCYGALPHHGGPGAFYILMH</sequence>
<dbReference type="PANTHER" id="PTHR30616">
    <property type="entry name" value="UNCHARACTERIZED PROTEIN YFIH"/>
    <property type="match status" value="1"/>
</dbReference>
<evidence type="ECO:0000256" key="4">
    <source>
        <dbReference type="ARBA" id="ARBA00022723"/>
    </source>
</evidence>
<comment type="catalytic activity">
    <reaction evidence="9">
        <text>S-methyl-5'-thioadenosine + phosphate = 5-(methylsulfanyl)-alpha-D-ribose 1-phosphate + adenine</text>
        <dbReference type="Rhea" id="RHEA:11852"/>
        <dbReference type="ChEBI" id="CHEBI:16708"/>
        <dbReference type="ChEBI" id="CHEBI:17509"/>
        <dbReference type="ChEBI" id="CHEBI:43474"/>
        <dbReference type="ChEBI" id="CHEBI:58533"/>
        <dbReference type="EC" id="2.4.2.28"/>
    </reaction>
    <physiologicalReaction direction="left-to-right" evidence="9">
        <dbReference type="Rhea" id="RHEA:11853"/>
    </physiologicalReaction>
</comment>
<organism evidence="12 13">
    <name type="scientific">Candidatus Xenolissoclinum pacificiensis L6</name>
    <dbReference type="NCBI Taxonomy" id="1401685"/>
    <lineage>
        <taxon>Bacteria</taxon>
        <taxon>Pseudomonadati</taxon>
        <taxon>Pseudomonadota</taxon>
        <taxon>Alphaproteobacteria</taxon>
        <taxon>Rickettsiales</taxon>
        <taxon>Anaplasmataceae</taxon>
        <taxon>Candidatus Xenolissoclinum</taxon>
    </lineage>
</organism>
<keyword evidence="4" id="KW-0479">Metal-binding</keyword>
<dbReference type="GO" id="GO:0016787">
    <property type="term" value="F:hydrolase activity"/>
    <property type="evidence" value="ECO:0007669"/>
    <property type="project" value="UniProtKB-KW"/>
</dbReference>
<comment type="caution">
    <text evidence="12">The sequence shown here is derived from an EMBL/GenBank/DDBJ whole genome shotgun (WGS) entry which is preliminary data.</text>
</comment>
<dbReference type="Pfam" id="PF02578">
    <property type="entry name" value="Cu-oxidase_4"/>
    <property type="match status" value="1"/>
</dbReference>